<dbReference type="PANTHER" id="PTHR23402">
    <property type="entry name" value="PROTEASE FAMILY C15 PYROGLUTAMYL-PEPTIDASE I-RELATED"/>
    <property type="match status" value="1"/>
</dbReference>
<dbReference type="Gene3D" id="3.40.630.20">
    <property type="entry name" value="Peptidase C15, pyroglutamyl peptidase I-like"/>
    <property type="match status" value="1"/>
</dbReference>
<dbReference type="PANTHER" id="PTHR23402:SF1">
    <property type="entry name" value="PYROGLUTAMYL-PEPTIDASE I"/>
    <property type="match status" value="1"/>
</dbReference>
<keyword evidence="3" id="KW-0378">Hydrolase</keyword>
<evidence type="ECO:0000256" key="1">
    <source>
        <dbReference type="ARBA" id="ARBA00006641"/>
    </source>
</evidence>
<evidence type="ECO:0000256" key="4">
    <source>
        <dbReference type="ARBA" id="ARBA00022807"/>
    </source>
</evidence>
<evidence type="ECO:0000313" key="6">
    <source>
        <dbReference type="Proteomes" id="UP000297245"/>
    </source>
</evidence>
<sequence length="306" mass="34299">MSTNNMDGESSVFNVLLTGFGPSSSTSREENPSWLAVKPLHKLVIPLDPHPVVIDGQVVMRETTDQHRLIQISALQIPMDYEMTSELIPRLHLRPPQLPDSVKDDFFPIPPDKGYDFIFHVGVVGRGPLRMEKMGHKLGYFMKDVNGKLAPTVRAPEPEFGSRPESDVSVGETFGRDQLGFDMVESSAAGDMFSARPNRGFGVGYEKFSEDIFTDIDVSRLVLDLKRSGIEQIYTSMDAGHYLSDFVYYCSLAESKRNRKPYERGTTQVLFLHCPPVAQPLTTEEVTDAIQRIVVWVCGELAELQE</sequence>
<evidence type="ECO:0000313" key="5">
    <source>
        <dbReference type="EMBL" id="THV07606.1"/>
    </source>
</evidence>
<keyword evidence="2" id="KW-0645">Protease</keyword>
<evidence type="ECO:0000256" key="3">
    <source>
        <dbReference type="ARBA" id="ARBA00022801"/>
    </source>
</evidence>
<reference evidence="5 6" key="1">
    <citation type="journal article" date="2019" name="Nat. Ecol. Evol.">
        <title>Megaphylogeny resolves global patterns of mushroom evolution.</title>
        <authorList>
            <person name="Varga T."/>
            <person name="Krizsan K."/>
            <person name="Foldi C."/>
            <person name="Dima B."/>
            <person name="Sanchez-Garcia M."/>
            <person name="Sanchez-Ramirez S."/>
            <person name="Szollosi G.J."/>
            <person name="Szarkandi J.G."/>
            <person name="Papp V."/>
            <person name="Albert L."/>
            <person name="Andreopoulos W."/>
            <person name="Angelini C."/>
            <person name="Antonin V."/>
            <person name="Barry K.W."/>
            <person name="Bougher N.L."/>
            <person name="Buchanan P."/>
            <person name="Buyck B."/>
            <person name="Bense V."/>
            <person name="Catcheside P."/>
            <person name="Chovatia M."/>
            <person name="Cooper J."/>
            <person name="Damon W."/>
            <person name="Desjardin D."/>
            <person name="Finy P."/>
            <person name="Geml J."/>
            <person name="Haridas S."/>
            <person name="Hughes K."/>
            <person name="Justo A."/>
            <person name="Karasinski D."/>
            <person name="Kautmanova I."/>
            <person name="Kiss B."/>
            <person name="Kocsube S."/>
            <person name="Kotiranta H."/>
            <person name="LaButti K.M."/>
            <person name="Lechner B.E."/>
            <person name="Liimatainen K."/>
            <person name="Lipzen A."/>
            <person name="Lukacs Z."/>
            <person name="Mihaltcheva S."/>
            <person name="Morgado L.N."/>
            <person name="Niskanen T."/>
            <person name="Noordeloos M.E."/>
            <person name="Ohm R.A."/>
            <person name="Ortiz-Santana B."/>
            <person name="Ovrebo C."/>
            <person name="Racz N."/>
            <person name="Riley R."/>
            <person name="Savchenko A."/>
            <person name="Shiryaev A."/>
            <person name="Soop K."/>
            <person name="Spirin V."/>
            <person name="Szebenyi C."/>
            <person name="Tomsovsky M."/>
            <person name="Tulloss R.E."/>
            <person name="Uehling J."/>
            <person name="Grigoriev I.V."/>
            <person name="Vagvolgyi C."/>
            <person name="Papp T."/>
            <person name="Martin F.M."/>
            <person name="Miettinen O."/>
            <person name="Hibbett D.S."/>
            <person name="Nagy L.G."/>
        </authorList>
    </citation>
    <scope>NUCLEOTIDE SEQUENCE [LARGE SCALE GENOMIC DNA]</scope>
    <source>
        <strain evidence="5 6">CBS 962.96</strain>
    </source>
</reference>
<evidence type="ECO:0000256" key="2">
    <source>
        <dbReference type="ARBA" id="ARBA00022670"/>
    </source>
</evidence>
<comment type="similarity">
    <text evidence="1">Belongs to the peptidase C15 family.</text>
</comment>
<dbReference type="InterPro" id="IPR036440">
    <property type="entry name" value="Peptidase_C15-like_sf"/>
</dbReference>
<dbReference type="Proteomes" id="UP000297245">
    <property type="component" value="Unassembled WGS sequence"/>
</dbReference>
<name>A0A4V6T5R7_DENBC</name>
<dbReference type="AlphaFoldDB" id="A0A4V6T5R7"/>
<organism evidence="5 6">
    <name type="scientific">Dendrothele bispora (strain CBS 962.96)</name>
    <dbReference type="NCBI Taxonomy" id="1314807"/>
    <lineage>
        <taxon>Eukaryota</taxon>
        <taxon>Fungi</taxon>
        <taxon>Dikarya</taxon>
        <taxon>Basidiomycota</taxon>
        <taxon>Agaricomycotina</taxon>
        <taxon>Agaricomycetes</taxon>
        <taxon>Agaricomycetidae</taxon>
        <taxon>Agaricales</taxon>
        <taxon>Agaricales incertae sedis</taxon>
        <taxon>Dendrothele</taxon>
    </lineage>
</organism>
<dbReference type="GO" id="GO:0006508">
    <property type="term" value="P:proteolysis"/>
    <property type="evidence" value="ECO:0007669"/>
    <property type="project" value="UniProtKB-KW"/>
</dbReference>
<dbReference type="EMBL" id="ML179037">
    <property type="protein sequence ID" value="THV07606.1"/>
    <property type="molecule type" value="Genomic_DNA"/>
</dbReference>
<dbReference type="InterPro" id="IPR016125">
    <property type="entry name" value="Peptidase_C15-like"/>
</dbReference>
<dbReference type="SUPFAM" id="SSF53182">
    <property type="entry name" value="Pyrrolidone carboxyl peptidase (pyroglutamate aminopeptidase)"/>
    <property type="match status" value="1"/>
</dbReference>
<keyword evidence="4" id="KW-0788">Thiol protease</keyword>
<dbReference type="OrthoDB" id="407146at2759"/>
<keyword evidence="6" id="KW-1185">Reference proteome</keyword>
<accession>A0A4V6T5R7</accession>
<dbReference type="GO" id="GO:0008234">
    <property type="term" value="F:cysteine-type peptidase activity"/>
    <property type="evidence" value="ECO:0007669"/>
    <property type="project" value="UniProtKB-KW"/>
</dbReference>
<proteinExistence type="inferred from homology"/>
<protein>
    <submittedName>
        <fullName evidence="5">Peptidase C15, pyroglutamyl peptidase I-like protein</fullName>
    </submittedName>
</protein>
<gene>
    <name evidence="5" type="ORF">K435DRAFT_833467</name>
</gene>